<sequence length="106" mass="11818">MDIRIYKEDGLGNAGDEQGNEPVEMEVDVNGNLLADTVDFEIYMELKPSEKPEASIKANKMVSTATSGPVFQYQRHRDYVTGHFSYLVYEEGLTAVKAGTKLDIAR</sequence>
<evidence type="ECO:0000313" key="2">
    <source>
        <dbReference type="EMBL" id="KAG2191889.1"/>
    </source>
</evidence>
<gene>
    <name evidence="2" type="ORF">INT47_007078</name>
</gene>
<reference evidence="2" key="1">
    <citation type="submission" date="2020-12" db="EMBL/GenBank/DDBJ databases">
        <title>Metabolic potential, ecology and presence of endohyphal bacteria is reflected in genomic diversity of Mucoromycotina.</title>
        <authorList>
            <person name="Muszewska A."/>
            <person name="Okrasinska A."/>
            <person name="Steczkiewicz K."/>
            <person name="Drgas O."/>
            <person name="Orlowska M."/>
            <person name="Perlinska-Lenart U."/>
            <person name="Aleksandrzak-Piekarczyk T."/>
            <person name="Szatraj K."/>
            <person name="Zielenkiewicz U."/>
            <person name="Pilsyk S."/>
            <person name="Malc E."/>
            <person name="Mieczkowski P."/>
            <person name="Kruszewska J.S."/>
            <person name="Biernat P."/>
            <person name="Pawlowska J."/>
        </authorList>
    </citation>
    <scope>NUCLEOTIDE SEQUENCE</scope>
    <source>
        <strain evidence="2">WA0000017839</strain>
    </source>
</reference>
<keyword evidence="3" id="KW-1185">Reference proteome</keyword>
<comment type="caution">
    <text evidence="2">The sequence shown here is derived from an EMBL/GenBank/DDBJ whole genome shotgun (WGS) entry which is preliminary data.</text>
</comment>
<dbReference type="Proteomes" id="UP000603453">
    <property type="component" value="Unassembled WGS sequence"/>
</dbReference>
<protein>
    <submittedName>
        <fullName evidence="2">Uncharacterized protein</fullName>
    </submittedName>
</protein>
<feature type="region of interest" description="Disordered" evidence="1">
    <location>
        <begin position="1"/>
        <end position="21"/>
    </location>
</feature>
<proteinExistence type="predicted"/>
<feature type="compositionally biased region" description="Basic and acidic residues" evidence="1">
    <location>
        <begin position="1"/>
        <end position="10"/>
    </location>
</feature>
<dbReference type="AlphaFoldDB" id="A0A8H7UV38"/>
<dbReference type="OrthoDB" id="2282487at2759"/>
<organism evidence="2 3">
    <name type="scientific">Mucor saturninus</name>
    <dbReference type="NCBI Taxonomy" id="64648"/>
    <lineage>
        <taxon>Eukaryota</taxon>
        <taxon>Fungi</taxon>
        <taxon>Fungi incertae sedis</taxon>
        <taxon>Mucoromycota</taxon>
        <taxon>Mucoromycotina</taxon>
        <taxon>Mucoromycetes</taxon>
        <taxon>Mucorales</taxon>
        <taxon>Mucorineae</taxon>
        <taxon>Mucoraceae</taxon>
        <taxon>Mucor</taxon>
    </lineage>
</organism>
<accession>A0A8H7UV38</accession>
<name>A0A8H7UV38_9FUNG</name>
<evidence type="ECO:0000256" key="1">
    <source>
        <dbReference type="SAM" id="MobiDB-lite"/>
    </source>
</evidence>
<dbReference type="EMBL" id="JAEPRD010000341">
    <property type="protein sequence ID" value="KAG2191889.1"/>
    <property type="molecule type" value="Genomic_DNA"/>
</dbReference>
<evidence type="ECO:0000313" key="3">
    <source>
        <dbReference type="Proteomes" id="UP000603453"/>
    </source>
</evidence>